<keyword evidence="4" id="KW-1185">Reference proteome</keyword>
<dbReference type="Gene3D" id="3.40.190.10">
    <property type="entry name" value="Periplasmic binding protein-like II"/>
    <property type="match status" value="1"/>
</dbReference>
<gene>
    <name evidence="3" type="ORF">DFR71_3877</name>
</gene>
<dbReference type="InterPro" id="IPR006311">
    <property type="entry name" value="TAT_signal"/>
</dbReference>
<dbReference type="SUPFAM" id="SSF53850">
    <property type="entry name" value="Periplasmic binding protein-like II"/>
    <property type="match status" value="1"/>
</dbReference>
<dbReference type="PIRSF" id="PIRSF002741">
    <property type="entry name" value="MppA"/>
    <property type="match status" value="1"/>
</dbReference>
<dbReference type="Proteomes" id="UP000294856">
    <property type="component" value="Unassembled WGS sequence"/>
</dbReference>
<dbReference type="PROSITE" id="PS51318">
    <property type="entry name" value="TAT"/>
    <property type="match status" value="1"/>
</dbReference>
<dbReference type="STRING" id="1210063.GCA_001612665_03535"/>
<dbReference type="GO" id="GO:0043190">
    <property type="term" value="C:ATP-binding cassette (ABC) transporter complex"/>
    <property type="evidence" value="ECO:0007669"/>
    <property type="project" value="InterPro"/>
</dbReference>
<evidence type="ECO:0000313" key="4">
    <source>
        <dbReference type="Proteomes" id="UP000294856"/>
    </source>
</evidence>
<dbReference type="PANTHER" id="PTHR30290">
    <property type="entry name" value="PERIPLASMIC BINDING COMPONENT OF ABC TRANSPORTER"/>
    <property type="match status" value="1"/>
</dbReference>
<dbReference type="Gene3D" id="3.10.105.10">
    <property type="entry name" value="Dipeptide-binding Protein, Domain 3"/>
    <property type="match status" value="1"/>
</dbReference>
<name>A0A4R1FNJ4_9NOCA</name>
<dbReference type="InterPro" id="IPR039424">
    <property type="entry name" value="SBP_5"/>
</dbReference>
<sequence>MSISRRGFFASSAAAGSIALIAACGSSPGEGDSYSGPPRRGGVLRIGALGKPSAVTTNPYSLIGNDSDMLLLSLLLDPLTVPNVVKDAASNVGARLAASWEADPEQKAWTFTIAENATFHDGSPVTAADVVWSLKTLRSRPNGDWKVPVPLEAITAVDARRVRLVSDTPNSQLPLLLRLMTFVMKADSPLDITKATGSGPFVLESYSDGNARLRRHEKWYGGPAMLDGIEITRFESSQALATAVAAGQVDLASNVGALAARTSASRSDLTVIRRPNDLAVCLALRTSDGPFADPRVREAIRLGVDRPAMVKQVLSDYGTVGNDVLGVGDPAYDRNLPQRKRDVARAKQLLSDAKFDAAIAHRLYTKEEAIGEVDSARLIATQLSDIGLKIEVVVQDPTAFYDQSWVKAAAPMTTVSWATNDSLMFYGSKVLRSGTSANETAFNDAAFDAAYIKTLATPNGSAQKESLDAMQRIQYDRGGYVVWGTADGIDIASSRVKDAPTASGYGRVQLERTWMTP</sequence>
<comment type="caution">
    <text evidence="3">The sequence shown here is derived from an EMBL/GenBank/DDBJ whole genome shotgun (WGS) entry which is preliminary data.</text>
</comment>
<reference evidence="3 4" key="1">
    <citation type="submission" date="2019-03" db="EMBL/GenBank/DDBJ databases">
        <title>Genomic Encyclopedia of Type Strains, Phase IV (KMG-IV): sequencing the most valuable type-strain genomes for metagenomic binning, comparative biology and taxonomic classification.</title>
        <authorList>
            <person name="Goeker M."/>
        </authorList>
    </citation>
    <scope>NUCLEOTIDE SEQUENCE [LARGE SCALE GENOMIC DNA]</scope>
    <source>
        <strain evidence="3 4">DSM 44684</strain>
    </source>
</reference>
<feature type="chain" id="PRO_5038448855" evidence="1">
    <location>
        <begin position="23"/>
        <end position="517"/>
    </location>
</feature>
<feature type="domain" description="Solute-binding protein family 5" evidence="2">
    <location>
        <begin position="94"/>
        <end position="429"/>
    </location>
</feature>
<dbReference type="GO" id="GO:0042597">
    <property type="term" value="C:periplasmic space"/>
    <property type="evidence" value="ECO:0007669"/>
    <property type="project" value="UniProtKB-ARBA"/>
</dbReference>
<dbReference type="PROSITE" id="PS51257">
    <property type="entry name" value="PROKAR_LIPOPROTEIN"/>
    <property type="match status" value="1"/>
</dbReference>
<evidence type="ECO:0000259" key="2">
    <source>
        <dbReference type="Pfam" id="PF00496"/>
    </source>
</evidence>
<feature type="signal peptide" evidence="1">
    <location>
        <begin position="1"/>
        <end position="22"/>
    </location>
</feature>
<dbReference type="GO" id="GO:0015833">
    <property type="term" value="P:peptide transport"/>
    <property type="evidence" value="ECO:0007669"/>
    <property type="project" value="TreeGrafter"/>
</dbReference>
<dbReference type="InterPro" id="IPR030678">
    <property type="entry name" value="Peptide/Ni-bd"/>
</dbReference>
<dbReference type="Pfam" id="PF00496">
    <property type="entry name" value="SBP_bac_5"/>
    <property type="match status" value="1"/>
</dbReference>
<organism evidence="3 4">
    <name type="scientific">Nocardia alba</name>
    <dbReference type="NCBI Taxonomy" id="225051"/>
    <lineage>
        <taxon>Bacteria</taxon>
        <taxon>Bacillati</taxon>
        <taxon>Actinomycetota</taxon>
        <taxon>Actinomycetes</taxon>
        <taxon>Mycobacteriales</taxon>
        <taxon>Nocardiaceae</taxon>
        <taxon>Nocardia</taxon>
    </lineage>
</organism>
<dbReference type="GO" id="GO:1904680">
    <property type="term" value="F:peptide transmembrane transporter activity"/>
    <property type="evidence" value="ECO:0007669"/>
    <property type="project" value="TreeGrafter"/>
</dbReference>
<keyword evidence="1" id="KW-0732">Signal</keyword>
<evidence type="ECO:0000313" key="3">
    <source>
        <dbReference type="EMBL" id="TCJ94964.1"/>
    </source>
</evidence>
<protein>
    <submittedName>
        <fullName evidence="3">Peptide/nickel transport system substrate-binding protein</fullName>
    </submittedName>
</protein>
<accession>A0A4R1FNJ4</accession>
<dbReference type="InterPro" id="IPR000914">
    <property type="entry name" value="SBP_5_dom"/>
</dbReference>
<dbReference type="AlphaFoldDB" id="A0A4R1FNJ4"/>
<evidence type="ECO:0000256" key="1">
    <source>
        <dbReference type="SAM" id="SignalP"/>
    </source>
</evidence>
<proteinExistence type="predicted"/>
<dbReference type="RefSeq" id="WP_067451890.1">
    <property type="nucleotide sequence ID" value="NZ_SMFR01000003.1"/>
</dbReference>
<dbReference type="PANTHER" id="PTHR30290:SF65">
    <property type="entry name" value="MONOACYL PHOSPHATIDYLINOSITOL TETRAMANNOSIDE-BINDING PROTEIN LPQW-RELATED"/>
    <property type="match status" value="1"/>
</dbReference>
<dbReference type="EMBL" id="SMFR01000003">
    <property type="protein sequence ID" value="TCJ94964.1"/>
    <property type="molecule type" value="Genomic_DNA"/>
</dbReference>